<organism evidence="2 3">
    <name type="scientific">Cellulomonas triticagri</name>
    <dbReference type="NCBI Taxonomy" id="2483352"/>
    <lineage>
        <taxon>Bacteria</taxon>
        <taxon>Bacillati</taxon>
        <taxon>Actinomycetota</taxon>
        <taxon>Actinomycetes</taxon>
        <taxon>Micrococcales</taxon>
        <taxon>Cellulomonadaceae</taxon>
        <taxon>Cellulomonas</taxon>
    </lineage>
</organism>
<feature type="transmembrane region" description="Helical" evidence="1">
    <location>
        <begin position="14"/>
        <end position="33"/>
    </location>
</feature>
<dbReference type="RefSeq" id="WP_122147894.1">
    <property type="nucleotide sequence ID" value="NZ_RFFI01000008.1"/>
</dbReference>
<comment type="caution">
    <text evidence="2">The sequence shown here is derived from an EMBL/GenBank/DDBJ whole genome shotgun (WGS) entry which is preliminary data.</text>
</comment>
<gene>
    <name evidence="2" type="ORF">EBM89_02555</name>
</gene>
<proteinExistence type="predicted"/>
<keyword evidence="1" id="KW-0472">Membrane</keyword>
<keyword evidence="3" id="KW-1185">Reference proteome</keyword>
<feature type="transmembrane region" description="Helical" evidence="1">
    <location>
        <begin position="39"/>
        <end position="59"/>
    </location>
</feature>
<keyword evidence="1" id="KW-1133">Transmembrane helix</keyword>
<dbReference type="Proteomes" id="UP000269289">
    <property type="component" value="Unassembled WGS sequence"/>
</dbReference>
<keyword evidence="1" id="KW-0812">Transmembrane</keyword>
<evidence type="ECO:0000313" key="2">
    <source>
        <dbReference type="EMBL" id="RMI13871.1"/>
    </source>
</evidence>
<name>A0A3M2JNI3_9CELL</name>
<dbReference type="EMBL" id="RFFI01000008">
    <property type="protein sequence ID" value="RMI13871.1"/>
    <property type="molecule type" value="Genomic_DNA"/>
</dbReference>
<dbReference type="AlphaFoldDB" id="A0A3M2JNI3"/>
<sequence length="64" mass="6968">MTQPTRLPPEDRPAVIRIVTALVVGGALTLAGMVVGNPVLTIIGVGVLFVCANVTRIWYLRRRR</sequence>
<reference evidence="2 3" key="1">
    <citation type="submission" date="2018-10" db="EMBL/GenBank/DDBJ databases">
        <title>Isolation, diversity and antifungal activity of actinobacteria from wheat.</title>
        <authorList>
            <person name="Han C."/>
        </authorList>
    </citation>
    <scope>NUCLEOTIDE SEQUENCE [LARGE SCALE GENOMIC DNA]</scope>
    <source>
        <strain evidence="2 3">NEAU-YY56</strain>
    </source>
</reference>
<evidence type="ECO:0000256" key="1">
    <source>
        <dbReference type="SAM" id="Phobius"/>
    </source>
</evidence>
<accession>A0A3M2JNI3</accession>
<evidence type="ECO:0000313" key="3">
    <source>
        <dbReference type="Proteomes" id="UP000269289"/>
    </source>
</evidence>
<protein>
    <submittedName>
        <fullName evidence="2">Uncharacterized protein</fullName>
    </submittedName>
</protein>